<protein>
    <submittedName>
        <fullName evidence="1">Uncharacterized protein</fullName>
    </submittedName>
</protein>
<organism evidence="1 4">
    <name type="scientific">Phytophthora fragariae</name>
    <dbReference type="NCBI Taxonomy" id="53985"/>
    <lineage>
        <taxon>Eukaryota</taxon>
        <taxon>Sar</taxon>
        <taxon>Stramenopiles</taxon>
        <taxon>Oomycota</taxon>
        <taxon>Peronosporomycetes</taxon>
        <taxon>Peronosporales</taxon>
        <taxon>Peronosporaceae</taxon>
        <taxon>Phytophthora</taxon>
    </lineage>
</organism>
<name>A0A6A3FAN0_9STRA</name>
<dbReference type="EMBL" id="QXGF01000359">
    <property type="protein sequence ID" value="KAE8941457.1"/>
    <property type="molecule type" value="Genomic_DNA"/>
</dbReference>
<comment type="caution">
    <text evidence="1">The sequence shown here is derived from an EMBL/GenBank/DDBJ whole genome shotgun (WGS) entry which is preliminary data.</text>
</comment>
<accession>A0A6A3FAN0</accession>
<gene>
    <name evidence="3" type="ORF">PF002_g8987</name>
    <name evidence="2" type="ORF">PF006_g6937</name>
    <name evidence="1" type="ORF">PF009_g8750</name>
</gene>
<dbReference type="EMBL" id="QXGD01000361">
    <property type="protein sequence ID" value="KAE9241972.1"/>
    <property type="molecule type" value="Genomic_DNA"/>
</dbReference>
<proteinExistence type="predicted"/>
<evidence type="ECO:0000313" key="2">
    <source>
        <dbReference type="EMBL" id="KAE9148475.1"/>
    </source>
</evidence>
<dbReference type="Proteomes" id="UP000440732">
    <property type="component" value="Unassembled WGS sequence"/>
</dbReference>
<evidence type="ECO:0000313" key="1">
    <source>
        <dbReference type="EMBL" id="KAE8941457.1"/>
    </source>
</evidence>
<evidence type="ECO:0000313" key="5">
    <source>
        <dbReference type="Proteomes" id="UP000440367"/>
    </source>
</evidence>
<evidence type="ECO:0000313" key="6">
    <source>
        <dbReference type="Proteomes" id="UP000440732"/>
    </source>
</evidence>
<evidence type="ECO:0000313" key="4">
    <source>
        <dbReference type="Proteomes" id="UP000429523"/>
    </source>
</evidence>
<dbReference type="Proteomes" id="UP000429523">
    <property type="component" value="Unassembled WGS sequence"/>
</dbReference>
<sequence length="66" mass="7322">MPVWLAWYRKSLRCELRGYQRNVTALAIFESKLTPQAFTMCNGTTINPAFSVDATTKALPGSLVNA</sequence>
<dbReference type="EMBL" id="QXGA01000289">
    <property type="protein sequence ID" value="KAE9148475.1"/>
    <property type="molecule type" value="Genomic_DNA"/>
</dbReference>
<dbReference type="AlphaFoldDB" id="A0A6A3FAN0"/>
<dbReference type="Proteomes" id="UP000440367">
    <property type="component" value="Unassembled WGS sequence"/>
</dbReference>
<evidence type="ECO:0000313" key="3">
    <source>
        <dbReference type="EMBL" id="KAE9241972.1"/>
    </source>
</evidence>
<reference evidence="4 5" key="1">
    <citation type="submission" date="2018-08" db="EMBL/GenBank/DDBJ databases">
        <title>Genomic investigation of the strawberry pathogen Phytophthora fragariae indicates pathogenicity is determined by transcriptional variation in three key races.</title>
        <authorList>
            <person name="Adams T.M."/>
            <person name="Armitage A.D."/>
            <person name="Sobczyk M.K."/>
            <person name="Bates H.J."/>
            <person name="Dunwell J.M."/>
            <person name="Nellist C.F."/>
            <person name="Harrison R.J."/>
        </authorList>
    </citation>
    <scope>NUCLEOTIDE SEQUENCE [LARGE SCALE GENOMIC DNA]</scope>
    <source>
        <strain evidence="3 5">BC-1</strain>
        <strain evidence="2 6">NOV-5</strain>
        <strain evidence="1 4">NOV-9</strain>
    </source>
</reference>